<keyword evidence="1" id="KW-0812">Transmembrane</keyword>
<evidence type="ECO:0000313" key="2">
    <source>
        <dbReference type="EMBL" id="MBE7696178.1"/>
    </source>
</evidence>
<feature type="transmembrane region" description="Helical" evidence="1">
    <location>
        <begin position="275"/>
        <end position="295"/>
    </location>
</feature>
<keyword evidence="3" id="KW-1185">Reference proteome</keyword>
<feature type="transmembrane region" description="Helical" evidence="1">
    <location>
        <begin position="335"/>
        <end position="358"/>
    </location>
</feature>
<feature type="transmembrane region" description="Helical" evidence="1">
    <location>
        <begin position="302"/>
        <end position="323"/>
    </location>
</feature>
<organism evidence="2 3">
    <name type="scientific">Tenacibaculum finnmarkense genomovar finnmarkense</name>
    <dbReference type="NCBI Taxonomy" id="1458503"/>
    <lineage>
        <taxon>Bacteria</taxon>
        <taxon>Pseudomonadati</taxon>
        <taxon>Bacteroidota</taxon>
        <taxon>Flavobacteriia</taxon>
        <taxon>Flavobacteriales</taxon>
        <taxon>Flavobacteriaceae</taxon>
        <taxon>Tenacibaculum</taxon>
        <taxon>Tenacibaculum finnmarkense</taxon>
    </lineage>
</organism>
<dbReference type="AlphaFoldDB" id="A0AAP1RHQ3"/>
<gene>
    <name evidence="2" type="ORF">F7645_12180</name>
</gene>
<keyword evidence="1" id="KW-1133">Transmembrane helix</keyword>
<feature type="transmembrane region" description="Helical" evidence="1">
    <location>
        <begin position="37"/>
        <end position="56"/>
    </location>
</feature>
<dbReference type="EMBL" id="WXXV01000026">
    <property type="protein sequence ID" value="MBE7696178.1"/>
    <property type="molecule type" value="Genomic_DNA"/>
</dbReference>
<evidence type="ECO:0000256" key="1">
    <source>
        <dbReference type="SAM" id="Phobius"/>
    </source>
</evidence>
<comment type="caution">
    <text evidence="2">The sequence shown here is derived from an EMBL/GenBank/DDBJ whole genome shotgun (WGS) entry which is preliminary data.</text>
</comment>
<proteinExistence type="predicted"/>
<dbReference type="RefSeq" id="WP_101955406.1">
    <property type="nucleotide sequence ID" value="NZ_JAJHTL010000028.1"/>
</dbReference>
<evidence type="ECO:0000313" key="3">
    <source>
        <dbReference type="Proteomes" id="UP000806077"/>
    </source>
</evidence>
<sequence>MKKKYNFTDKFNSDISSYKLVRSALKKWFGSLSKKQMIGIVLVPMIFLGNYVFALTKANTQTGSDTPAFNSLISLLGKVTDGSLTGAVAFQAAFLNIFQWVETPRMILQYITKAQIHSVDTLAVLPFGNKGMFEHIYLGLTIFAVIGAIYKLITHFLKTERFDNVQAFTGFFSYLGVVVLFIFSGEIVGRVVGLNQNLKGDSLTKIARTLDTELANSLVADYKKGMGKVTAIRKQEADEEKRAGSSLDLTRGIRYSFKVAEIYVYDLFVAMIFKYGYFTLFSTLIVCILAIPTFVLAFMVKVLLGVMIAGTKLVFLVSMIPGFESTWKTYMLNLLNVILWVPIFNAIISFITLIIATLITSGSLASGEIVWLSIVCFICAYQAITLTTTAAGTIIQGAGASMAGALGGLAAMNGASALAGIGKAAVGGATVLATGGATAGMTAAAMSKHAK</sequence>
<dbReference type="Proteomes" id="UP000806077">
    <property type="component" value="Unassembled WGS sequence"/>
</dbReference>
<protein>
    <submittedName>
        <fullName evidence="2">Uncharacterized protein</fullName>
    </submittedName>
</protein>
<accession>A0AAP1RHQ3</accession>
<feature type="transmembrane region" description="Helical" evidence="1">
    <location>
        <begin position="390"/>
        <end position="412"/>
    </location>
</feature>
<feature type="transmembrane region" description="Helical" evidence="1">
    <location>
        <begin position="135"/>
        <end position="153"/>
    </location>
</feature>
<name>A0AAP1RHQ3_9FLAO</name>
<reference evidence="2 3" key="1">
    <citation type="journal article" date="2020" name="Int. J. Syst. Evol. Microbiol.">
        <title>Tenacibaculum piscium sp. nov., isolated from skin ulcers of sea-farmed fish, and description of Tenacibaculum finnmarkense sp. nov. with subdivision into genomovars finnmarkense and ulcerans.</title>
        <authorList>
            <person name="Olsen A.B."/>
            <person name="Spilsberg B."/>
            <person name="Nilsen H.K."/>
            <person name="Lagesen K."/>
            <person name="Gulla S."/>
            <person name="Avendano-Herrera R."/>
            <person name="Irgang R."/>
            <person name="Duchaud E."/>
            <person name="Colquhoun D.J."/>
        </authorList>
    </citation>
    <scope>NUCLEOTIDE SEQUENCE [LARGE SCALE GENOMIC DNA]</scope>
    <source>
        <strain evidence="2 3">TNO037</strain>
    </source>
</reference>
<keyword evidence="1" id="KW-0472">Membrane</keyword>
<feature type="transmembrane region" description="Helical" evidence="1">
    <location>
        <begin position="165"/>
        <end position="184"/>
    </location>
</feature>
<feature type="transmembrane region" description="Helical" evidence="1">
    <location>
        <begin position="424"/>
        <end position="446"/>
    </location>
</feature>
<feature type="transmembrane region" description="Helical" evidence="1">
    <location>
        <begin position="365"/>
        <end position="384"/>
    </location>
</feature>